<feature type="transmembrane region" description="Helical" evidence="9">
    <location>
        <begin position="334"/>
        <end position="357"/>
    </location>
</feature>
<dbReference type="Pfam" id="PF00083">
    <property type="entry name" value="Sugar_tr"/>
    <property type="match status" value="1"/>
</dbReference>
<dbReference type="Gene3D" id="1.20.1250.20">
    <property type="entry name" value="MFS general substrate transporter like domains"/>
    <property type="match status" value="1"/>
</dbReference>
<comment type="subcellular location">
    <subcellularLocation>
        <location evidence="1">Membrane</location>
        <topology evidence="1">Multi-pass membrane protein</topology>
    </subcellularLocation>
</comment>
<evidence type="ECO:0000256" key="9">
    <source>
        <dbReference type="SAM" id="Phobius"/>
    </source>
</evidence>
<dbReference type="PANTHER" id="PTHR48022">
    <property type="entry name" value="PLASTIDIC GLUCOSE TRANSPORTER 4"/>
    <property type="match status" value="1"/>
</dbReference>
<keyword evidence="4 9" id="KW-0812">Transmembrane</keyword>
<sequence>MADSEKAMPTTTAAATDGRESPATDAGVKAKDQWVEDHSSRAHLAAQFTAWERGLTTWQAARIYWRTVLWVIYAELAIFGYGIDGVIAGYLTGIPKFTETYGTPYSEGTVTYIISATWLSIWSGVTQITAIIGALAAGYLADLIGRKYTNLIFCLISIAAVGAQYASTRDGSMPILTAGKAINGFSIGAWIVIAPLYASEVSPLPLRGIMTAATNFIMFCGLLLFNGIMYVLAPMDTDLAYKVPLALQWIMPVFLASTIVLFPESPVWLIRFGKKERGLKAMKKLYGENSGVDLDGLVAQIEEDIEHEKRESHQTTDNRGYFEVFKKEHRKRTLIAVMAFTFVQASGNIFVLGYQSYFYQLIGYSARKSFLITVLVNVIMFIATISSWWGITVLGRRTLYVWGELITAICLFAIGGASVAGTVDAYKAVVGFIFVWAFAYQFTVGTVGFPLLLEVPALRMRARTQAVANIAMSVTQWVIGFTFPYLFNPDAANLSGKVGFIYAGLTVLGFLFSFWFLPETKNRSVAELDALFASGVAPRNFSSYVVDFDEENDNAAIVRKKD</sequence>
<gene>
    <name evidence="11" type="primary">SNF3_2</name>
    <name evidence="11" type="ORF">Sste5346_009958</name>
</gene>
<feature type="transmembrane region" description="Helical" evidence="9">
    <location>
        <begin position="68"/>
        <end position="92"/>
    </location>
</feature>
<evidence type="ECO:0000256" key="8">
    <source>
        <dbReference type="SAM" id="MobiDB-lite"/>
    </source>
</evidence>
<evidence type="ECO:0000256" key="6">
    <source>
        <dbReference type="ARBA" id="ARBA00023136"/>
    </source>
</evidence>
<dbReference type="InterPro" id="IPR005829">
    <property type="entry name" value="Sugar_transporter_CS"/>
</dbReference>
<evidence type="ECO:0000256" key="3">
    <source>
        <dbReference type="ARBA" id="ARBA00022448"/>
    </source>
</evidence>
<feature type="transmembrane region" description="Helical" evidence="9">
    <location>
        <begin position="245"/>
        <end position="270"/>
    </location>
</feature>
<comment type="similarity">
    <text evidence="2 7">Belongs to the major facilitator superfamily. Sugar transporter (TC 2.A.1.1) family.</text>
</comment>
<keyword evidence="6 9" id="KW-0472">Membrane</keyword>
<proteinExistence type="inferred from homology"/>
<keyword evidence="3 7" id="KW-0813">Transport</keyword>
<evidence type="ECO:0000256" key="2">
    <source>
        <dbReference type="ARBA" id="ARBA00010992"/>
    </source>
</evidence>
<dbReference type="Proteomes" id="UP001583186">
    <property type="component" value="Unassembled WGS sequence"/>
</dbReference>
<name>A0ABR3YJ89_9PEZI</name>
<keyword evidence="5 9" id="KW-1133">Transmembrane helix</keyword>
<dbReference type="EMBL" id="JAWCUI010000107">
    <property type="protein sequence ID" value="KAL1887846.1"/>
    <property type="molecule type" value="Genomic_DNA"/>
</dbReference>
<feature type="compositionally biased region" description="Basic and acidic residues" evidence="8">
    <location>
        <begin position="17"/>
        <end position="30"/>
    </location>
</feature>
<evidence type="ECO:0000256" key="1">
    <source>
        <dbReference type="ARBA" id="ARBA00004141"/>
    </source>
</evidence>
<evidence type="ECO:0000259" key="10">
    <source>
        <dbReference type="PROSITE" id="PS50850"/>
    </source>
</evidence>
<evidence type="ECO:0000256" key="4">
    <source>
        <dbReference type="ARBA" id="ARBA00022692"/>
    </source>
</evidence>
<dbReference type="SUPFAM" id="SSF103473">
    <property type="entry name" value="MFS general substrate transporter"/>
    <property type="match status" value="1"/>
</dbReference>
<dbReference type="InterPro" id="IPR050360">
    <property type="entry name" value="MFS_Sugar_Transporters"/>
</dbReference>
<feature type="transmembrane region" description="Helical" evidence="9">
    <location>
        <begin position="466"/>
        <end position="487"/>
    </location>
</feature>
<dbReference type="InterPro" id="IPR036259">
    <property type="entry name" value="MFS_trans_sf"/>
</dbReference>
<accession>A0ABR3YJ89</accession>
<comment type="caution">
    <text evidence="11">The sequence shown here is derived from an EMBL/GenBank/DDBJ whole genome shotgun (WGS) entry which is preliminary data.</text>
</comment>
<organism evidence="11 12">
    <name type="scientific">Sporothrix stenoceras</name>
    <dbReference type="NCBI Taxonomy" id="5173"/>
    <lineage>
        <taxon>Eukaryota</taxon>
        <taxon>Fungi</taxon>
        <taxon>Dikarya</taxon>
        <taxon>Ascomycota</taxon>
        <taxon>Pezizomycotina</taxon>
        <taxon>Sordariomycetes</taxon>
        <taxon>Sordariomycetidae</taxon>
        <taxon>Ophiostomatales</taxon>
        <taxon>Ophiostomataceae</taxon>
        <taxon>Sporothrix</taxon>
    </lineage>
</organism>
<dbReference type="NCBIfam" id="TIGR00879">
    <property type="entry name" value="SP"/>
    <property type="match status" value="1"/>
</dbReference>
<feature type="transmembrane region" description="Helical" evidence="9">
    <location>
        <begin position="178"/>
        <end position="197"/>
    </location>
</feature>
<feature type="domain" description="Major facilitator superfamily (MFS) profile" evidence="10">
    <location>
        <begin position="70"/>
        <end position="521"/>
    </location>
</feature>
<feature type="transmembrane region" description="Helical" evidence="9">
    <location>
        <begin position="112"/>
        <end position="141"/>
    </location>
</feature>
<evidence type="ECO:0000313" key="12">
    <source>
        <dbReference type="Proteomes" id="UP001583186"/>
    </source>
</evidence>
<evidence type="ECO:0000256" key="5">
    <source>
        <dbReference type="ARBA" id="ARBA00022989"/>
    </source>
</evidence>
<feature type="transmembrane region" description="Helical" evidence="9">
    <location>
        <begin position="148"/>
        <end position="166"/>
    </location>
</feature>
<feature type="region of interest" description="Disordered" evidence="8">
    <location>
        <begin position="1"/>
        <end position="30"/>
    </location>
</feature>
<reference evidence="11 12" key="1">
    <citation type="journal article" date="2024" name="IMA Fungus">
        <title>IMA Genome - F19 : A genome assembly and annotation guide to empower mycologists, including annotated draft genome sequences of Ceratocystis pirilliformis, Diaporthe australafricana, Fusarium ophioides, Paecilomyces lecythidis, and Sporothrix stenoceras.</title>
        <authorList>
            <person name="Aylward J."/>
            <person name="Wilson A.M."/>
            <person name="Visagie C.M."/>
            <person name="Spraker J."/>
            <person name="Barnes I."/>
            <person name="Buitendag C."/>
            <person name="Ceriani C."/>
            <person name="Del Mar Angel L."/>
            <person name="du Plessis D."/>
            <person name="Fuchs T."/>
            <person name="Gasser K."/>
            <person name="Kramer D."/>
            <person name="Li W."/>
            <person name="Munsamy K."/>
            <person name="Piso A."/>
            <person name="Price J.L."/>
            <person name="Sonnekus B."/>
            <person name="Thomas C."/>
            <person name="van der Nest A."/>
            <person name="van Dijk A."/>
            <person name="van Heerden A."/>
            <person name="van Vuuren N."/>
            <person name="Yilmaz N."/>
            <person name="Duong T.A."/>
            <person name="van der Merwe N.A."/>
            <person name="Wingfield M.J."/>
            <person name="Wingfield B.D."/>
        </authorList>
    </citation>
    <scope>NUCLEOTIDE SEQUENCE [LARGE SCALE GENOMIC DNA]</scope>
    <source>
        <strain evidence="11 12">CMW 5346</strain>
    </source>
</reference>
<dbReference type="InterPro" id="IPR003663">
    <property type="entry name" value="Sugar/inositol_transpt"/>
</dbReference>
<dbReference type="PROSITE" id="PS00217">
    <property type="entry name" value="SUGAR_TRANSPORT_2"/>
    <property type="match status" value="1"/>
</dbReference>
<evidence type="ECO:0000256" key="7">
    <source>
        <dbReference type="RuleBase" id="RU003346"/>
    </source>
</evidence>
<dbReference type="PROSITE" id="PS50850">
    <property type="entry name" value="MFS"/>
    <property type="match status" value="1"/>
</dbReference>
<keyword evidence="12" id="KW-1185">Reference proteome</keyword>
<feature type="transmembrane region" description="Helical" evidence="9">
    <location>
        <begin position="401"/>
        <end position="423"/>
    </location>
</feature>
<evidence type="ECO:0000313" key="11">
    <source>
        <dbReference type="EMBL" id="KAL1887846.1"/>
    </source>
</evidence>
<feature type="transmembrane region" description="Helical" evidence="9">
    <location>
        <begin position="369"/>
        <end position="389"/>
    </location>
</feature>
<dbReference type="InterPro" id="IPR020846">
    <property type="entry name" value="MFS_dom"/>
</dbReference>
<feature type="transmembrane region" description="Helical" evidence="9">
    <location>
        <begin position="209"/>
        <end position="233"/>
    </location>
</feature>
<dbReference type="InterPro" id="IPR005828">
    <property type="entry name" value="MFS_sugar_transport-like"/>
</dbReference>
<dbReference type="PANTHER" id="PTHR48022:SF15">
    <property type="entry name" value="ALPHA-GLUCOSIDE TRANSPORTER, PUTATIVE (AFU_ORTHOLOGUE AFUA_5G00500)-RELATED"/>
    <property type="match status" value="1"/>
</dbReference>
<feature type="transmembrane region" description="Helical" evidence="9">
    <location>
        <begin position="499"/>
        <end position="517"/>
    </location>
</feature>
<protein>
    <submittedName>
        <fullName evidence="11">Plasma membrane low glucose sensor</fullName>
    </submittedName>
</protein>
<feature type="transmembrane region" description="Helical" evidence="9">
    <location>
        <begin position="429"/>
        <end position="454"/>
    </location>
</feature>